<dbReference type="EC" id="2.7.4.6" evidence="3"/>
<keyword evidence="4" id="KW-0808">Transferase</keyword>
<reference evidence="8 9" key="1">
    <citation type="journal article" date="2016" name="Nat. Commun.">
        <title>Thousands of microbial genomes shed light on interconnected biogeochemical processes in an aquifer system.</title>
        <authorList>
            <person name="Anantharaman K."/>
            <person name="Brown C.T."/>
            <person name="Hug L.A."/>
            <person name="Sharon I."/>
            <person name="Castelle C.J."/>
            <person name="Probst A.J."/>
            <person name="Thomas B.C."/>
            <person name="Singh A."/>
            <person name="Wilkins M.J."/>
            <person name="Karaoz U."/>
            <person name="Brodie E.L."/>
            <person name="Williams K.H."/>
            <person name="Hubbard S.S."/>
            <person name="Banfield J.F."/>
        </authorList>
    </citation>
    <scope>NUCLEOTIDE SEQUENCE [LARGE SCALE GENOMIC DNA]</scope>
</reference>
<dbReference type="AlphaFoldDB" id="A0A1F5S1W1"/>
<accession>A0A1F5S1W1</accession>
<organism evidence="8 9">
    <name type="scientific">Candidatus Falkowbacteria bacterium RIFOXYA2_FULL_38_12</name>
    <dbReference type="NCBI Taxonomy" id="1797993"/>
    <lineage>
        <taxon>Bacteria</taxon>
        <taxon>Candidatus Falkowiibacteriota</taxon>
    </lineage>
</organism>
<dbReference type="PROSITE" id="PS51374">
    <property type="entry name" value="NDPK_LIKE"/>
    <property type="match status" value="1"/>
</dbReference>
<evidence type="ECO:0000256" key="2">
    <source>
        <dbReference type="ARBA" id="ARBA00008142"/>
    </source>
</evidence>
<evidence type="ECO:0000256" key="5">
    <source>
        <dbReference type="ARBA" id="ARBA00022777"/>
    </source>
</evidence>
<dbReference type="PANTHER" id="PTHR11349">
    <property type="entry name" value="NUCLEOSIDE DIPHOSPHATE KINASE"/>
    <property type="match status" value="1"/>
</dbReference>
<sequence length="203" mass="22801">MDHPKQERTLVIIKPDGVQRTLIGEIIKRYERTGLKLLAMKMAIASEELATRHYYEVGGDAWITEVGRKASAAYEKKGMKSPYATFEDNGWAILKSNAKYLSAGPIIVMVWQGNRAVELVRKLTGGTEPVGADVGTIRSDFTLDSYQMADVDGRSIRNLIHASGSTDEAEKEIKIWFKDDEILKYTLIVEKMLYDVNLDGIKE</sequence>
<gene>
    <name evidence="8" type="ORF">A2257_01370</name>
</gene>
<comment type="cofactor">
    <cofactor evidence="1">
        <name>Mg(2+)</name>
        <dbReference type="ChEBI" id="CHEBI:18420"/>
    </cofactor>
</comment>
<dbReference type="CDD" id="cd04413">
    <property type="entry name" value="NDPk_I"/>
    <property type="match status" value="1"/>
</dbReference>
<comment type="caution">
    <text evidence="6">Lacks conserved residue(s) required for the propagation of feature annotation.</text>
</comment>
<dbReference type="SUPFAM" id="SSF54919">
    <property type="entry name" value="Nucleoside diphosphate kinase, NDK"/>
    <property type="match status" value="1"/>
</dbReference>
<comment type="similarity">
    <text evidence="2 6">Belongs to the NDK family.</text>
</comment>
<evidence type="ECO:0000256" key="4">
    <source>
        <dbReference type="ARBA" id="ARBA00022679"/>
    </source>
</evidence>
<name>A0A1F5S1W1_9BACT</name>
<dbReference type="SMART" id="SM00562">
    <property type="entry name" value="NDK"/>
    <property type="match status" value="1"/>
</dbReference>
<dbReference type="Proteomes" id="UP000177407">
    <property type="component" value="Unassembled WGS sequence"/>
</dbReference>
<evidence type="ECO:0000256" key="6">
    <source>
        <dbReference type="PROSITE-ProRule" id="PRU00706"/>
    </source>
</evidence>
<keyword evidence="5" id="KW-0418">Kinase</keyword>
<dbReference type="InterPro" id="IPR034907">
    <property type="entry name" value="NDK-like_dom"/>
</dbReference>
<evidence type="ECO:0000256" key="1">
    <source>
        <dbReference type="ARBA" id="ARBA00001946"/>
    </source>
</evidence>
<dbReference type="Pfam" id="PF00334">
    <property type="entry name" value="NDK"/>
    <property type="match status" value="2"/>
</dbReference>
<dbReference type="InterPro" id="IPR036850">
    <property type="entry name" value="NDK-like_dom_sf"/>
</dbReference>
<comment type="caution">
    <text evidence="8">The sequence shown here is derived from an EMBL/GenBank/DDBJ whole genome shotgun (WGS) entry which is preliminary data.</text>
</comment>
<dbReference type="Gene3D" id="3.30.70.141">
    <property type="entry name" value="Nucleoside diphosphate kinase-like domain"/>
    <property type="match status" value="1"/>
</dbReference>
<dbReference type="EMBL" id="MFGA01000021">
    <property type="protein sequence ID" value="OGF20664.1"/>
    <property type="molecule type" value="Genomic_DNA"/>
</dbReference>
<evidence type="ECO:0000313" key="8">
    <source>
        <dbReference type="EMBL" id="OGF20664.1"/>
    </source>
</evidence>
<dbReference type="GO" id="GO:0004550">
    <property type="term" value="F:nucleoside diphosphate kinase activity"/>
    <property type="evidence" value="ECO:0007669"/>
    <property type="project" value="UniProtKB-EC"/>
</dbReference>
<evidence type="ECO:0000313" key="9">
    <source>
        <dbReference type="Proteomes" id="UP000177407"/>
    </source>
</evidence>
<evidence type="ECO:0000259" key="7">
    <source>
        <dbReference type="SMART" id="SM00562"/>
    </source>
</evidence>
<evidence type="ECO:0000256" key="3">
    <source>
        <dbReference type="ARBA" id="ARBA00012966"/>
    </source>
</evidence>
<proteinExistence type="inferred from homology"/>
<feature type="domain" description="Nucleoside diphosphate kinase-like" evidence="7">
    <location>
        <begin position="6"/>
        <end position="184"/>
    </location>
</feature>
<protein>
    <recommendedName>
        <fullName evidence="3">nucleoside-diphosphate kinase</fullName>
        <ecNumber evidence="3">2.7.4.6</ecNumber>
    </recommendedName>
</protein>